<dbReference type="PANTHER" id="PTHR43235">
    <property type="entry name" value="GLUTAMINE AMIDOTRANSFERASE PB2B2.05-RELATED"/>
    <property type="match status" value="1"/>
</dbReference>
<keyword evidence="2" id="KW-1133">Transmembrane helix</keyword>
<dbReference type="AlphaFoldDB" id="A0A813K069"/>
<evidence type="ECO:0000313" key="3">
    <source>
        <dbReference type="EMBL" id="CAE8693671.1"/>
    </source>
</evidence>
<feature type="region of interest" description="Disordered" evidence="1">
    <location>
        <begin position="22"/>
        <end position="56"/>
    </location>
</feature>
<keyword evidence="2" id="KW-0472">Membrane</keyword>
<dbReference type="GO" id="GO:0016811">
    <property type="term" value="F:hydrolase activity, acting on carbon-nitrogen (but not peptide) bonds, in linear amides"/>
    <property type="evidence" value="ECO:0007669"/>
    <property type="project" value="InterPro"/>
</dbReference>
<dbReference type="SUPFAM" id="SSF52317">
    <property type="entry name" value="Class I glutamine amidotransferase-like"/>
    <property type="match status" value="1"/>
</dbReference>
<proteinExistence type="predicted"/>
<comment type="caution">
    <text evidence="3">The sequence shown here is derived from an EMBL/GenBank/DDBJ whole genome shotgun (WGS) entry which is preliminary data.</text>
</comment>
<evidence type="ECO:0000256" key="2">
    <source>
        <dbReference type="SAM" id="Phobius"/>
    </source>
</evidence>
<dbReference type="InterPro" id="IPR044668">
    <property type="entry name" value="PuuD-like"/>
</dbReference>
<dbReference type="EMBL" id="CAJNNW010027894">
    <property type="protein sequence ID" value="CAE8693671.1"/>
    <property type="molecule type" value="Genomic_DNA"/>
</dbReference>
<accession>A0A813K069</accession>
<sequence length="342" mass="37714">MAWQQEFGDSLSPADSFEDALRRRATSISDSDHGGSSCRAETDSFSDAGTETETEGDCKSSKLLCHQQLELETLRWAAAQQPQLTTTTTTKSRTRRDAARLLATFRESPTATLVSGSPRVLCVARRHRRKDKFVDFVGEYHLDLIQEFGGAPVIVPRTAKTMSSLLEYLPMDGLLVVEGNDISDDVLRKYHCSVPERLDEEEATRFASDTEFDVSKDELECALMRYALSSGCPILGMCRGAQLLNALRGGTLIGDIGAEVGHQIEHLRDSSDPTYDSFRHPIHVSGKTPLAEMFADSLDLLSGGELMVNSLSVFQITVCCDLLVVLLLFAVICDVNHVIWAY</sequence>
<evidence type="ECO:0000256" key="1">
    <source>
        <dbReference type="SAM" id="MobiDB-lite"/>
    </source>
</evidence>
<dbReference type="Proteomes" id="UP000626109">
    <property type="component" value="Unassembled WGS sequence"/>
</dbReference>
<organism evidence="3 4">
    <name type="scientific">Polarella glacialis</name>
    <name type="common">Dinoflagellate</name>
    <dbReference type="NCBI Taxonomy" id="89957"/>
    <lineage>
        <taxon>Eukaryota</taxon>
        <taxon>Sar</taxon>
        <taxon>Alveolata</taxon>
        <taxon>Dinophyceae</taxon>
        <taxon>Suessiales</taxon>
        <taxon>Suessiaceae</taxon>
        <taxon>Polarella</taxon>
    </lineage>
</organism>
<gene>
    <name evidence="3" type="ORF">PGLA2088_LOCUS28482</name>
</gene>
<keyword evidence="2" id="KW-0812">Transmembrane</keyword>
<dbReference type="PANTHER" id="PTHR43235:SF1">
    <property type="entry name" value="GLUTAMINE AMIDOTRANSFERASE PB2B2.05-RELATED"/>
    <property type="match status" value="1"/>
</dbReference>
<dbReference type="Gene3D" id="3.40.50.880">
    <property type="match status" value="1"/>
</dbReference>
<dbReference type="InterPro" id="IPR029062">
    <property type="entry name" value="Class_I_gatase-like"/>
</dbReference>
<feature type="transmembrane region" description="Helical" evidence="2">
    <location>
        <begin position="322"/>
        <end position="341"/>
    </location>
</feature>
<dbReference type="GO" id="GO:0005829">
    <property type="term" value="C:cytosol"/>
    <property type="evidence" value="ECO:0007669"/>
    <property type="project" value="TreeGrafter"/>
</dbReference>
<name>A0A813K069_POLGL</name>
<evidence type="ECO:0000313" key="4">
    <source>
        <dbReference type="Proteomes" id="UP000626109"/>
    </source>
</evidence>
<reference evidence="3" key="1">
    <citation type="submission" date="2021-02" db="EMBL/GenBank/DDBJ databases">
        <authorList>
            <person name="Dougan E. K."/>
            <person name="Rhodes N."/>
            <person name="Thang M."/>
            <person name="Chan C."/>
        </authorList>
    </citation>
    <scope>NUCLEOTIDE SEQUENCE</scope>
</reference>
<dbReference type="Pfam" id="PF07722">
    <property type="entry name" value="Peptidase_C26"/>
    <property type="match status" value="1"/>
</dbReference>
<dbReference type="InterPro" id="IPR011697">
    <property type="entry name" value="Peptidase_C26"/>
</dbReference>
<protein>
    <submittedName>
        <fullName evidence="3">Uncharacterized protein</fullName>
    </submittedName>
</protein>